<accession>A0A1X7VNY7</accession>
<keyword evidence="2" id="KW-0732">Signal</keyword>
<name>A0A1X7VNY7_AMPQE</name>
<evidence type="ECO:0000256" key="1">
    <source>
        <dbReference type="SAM" id="Phobius"/>
    </source>
</evidence>
<feature type="chain" id="PRO_5012643352" evidence="2">
    <location>
        <begin position="21"/>
        <end position="230"/>
    </location>
</feature>
<dbReference type="InParanoid" id="A0A1X7VNY7"/>
<evidence type="ECO:0000256" key="2">
    <source>
        <dbReference type="SAM" id="SignalP"/>
    </source>
</evidence>
<feature type="signal peptide" evidence="2">
    <location>
        <begin position="1"/>
        <end position="20"/>
    </location>
</feature>
<sequence>MKKALFFVTILMMLYVVALSKGDFTVELEAEDGISTEAEKMYRSNAKNGIAVLIKQGASITLFFTMTGNDVCRMQVGNLHYSNDGEPDELTLTLNKASSNVLGSTRTRGASSNGELWNDFQDTGPVGGYTSITEGLYNLVIEATIADEYGVEVDYVSLQILDCNNSTSVSAVKSGYIRYLECSVCACDPCEKLENYGVGTIVTGTIACCIAIAAICVTIILKCWDRKRGN</sequence>
<organism evidence="3">
    <name type="scientific">Amphimedon queenslandica</name>
    <name type="common">Sponge</name>
    <dbReference type="NCBI Taxonomy" id="400682"/>
    <lineage>
        <taxon>Eukaryota</taxon>
        <taxon>Metazoa</taxon>
        <taxon>Porifera</taxon>
        <taxon>Demospongiae</taxon>
        <taxon>Heteroscleromorpha</taxon>
        <taxon>Haplosclerida</taxon>
        <taxon>Niphatidae</taxon>
        <taxon>Amphimedon</taxon>
    </lineage>
</organism>
<keyword evidence="1" id="KW-0812">Transmembrane</keyword>
<evidence type="ECO:0000313" key="3">
    <source>
        <dbReference type="EnsemblMetazoa" id="Aqu2.1.41560_001"/>
    </source>
</evidence>
<protein>
    <submittedName>
        <fullName evidence="3">Uncharacterized protein</fullName>
    </submittedName>
</protein>
<keyword evidence="1" id="KW-0472">Membrane</keyword>
<reference evidence="3" key="1">
    <citation type="submission" date="2017-05" db="UniProtKB">
        <authorList>
            <consortium name="EnsemblMetazoa"/>
        </authorList>
    </citation>
    <scope>IDENTIFICATION</scope>
</reference>
<dbReference type="EnsemblMetazoa" id="Aqu2.1.41560_001">
    <property type="protein sequence ID" value="Aqu2.1.41560_001"/>
    <property type="gene ID" value="Aqu2.1.41560"/>
</dbReference>
<dbReference type="AlphaFoldDB" id="A0A1X7VNY7"/>
<keyword evidence="1" id="KW-1133">Transmembrane helix</keyword>
<feature type="transmembrane region" description="Helical" evidence="1">
    <location>
        <begin position="196"/>
        <end position="221"/>
    </location>
</feature>
<proteinExistence type="predicted"/>